<dbReference type="PANTHER" id="PTHR30576:SF21">
    <property type="entry name" value="UDP-GLUCOSE:UNDECAPRENYL-PHOSPHATE GLUCOSE-1-PHOSPHATE TRANSFERASE"/>
    <property type="match status" value="1"/>
</dbReference>
<dbReference type="Gene3D" id="3.40.50.720">
    <property type="entry name" value="NAD(P)-binding Rossmann-like Domain"/>
    <property type="match status" value="1"/>
</dbReference>
<dbReference type="GO" id="GO:0009242">
    <property type="term" value="P:colanic acid biosynthetic process"/>
    <property type="evidence" value="ECO:0007669"/>
    <property type="project" value="TreeGrafter"/>
</dbReference>
<evidence type="ECO:0000256" key="4">
    <source>
        <dbReference type="ARBA" id="ARBA00022692"/>
    </source>
</evidence>
<reference evidence="10" key="1">
    <citation type="submission" date="2020-01" db="EMBL/GenBank/DDBJ databases">
        <title>'Steroidobacter agaridevorans' sp. nov., agar-degrading bacteria isolated from rhizosphere soils.</title>
        <authorList>
            <person name="Ikenaga M."/>
            <person name="Kataoka M."/>
            <person name="Murouchi A."/>
            <person name="Katsuragi S."/>
            <person name="Sakai M."/>
        </authorList>
    </citation>
    <scope>NUCLEOTIDE SEQUENCE [LARGE SCALE GENOMIC DNA]</scope>
    <source>
        <strain evidence="10">YU21-B</strain>
    </source>
</reference>
<dbReference type="GO" id="GO:0089702">
    <property type="term" value="F:undecaprenyl-phosphate glucose phosphotransferase activity"/>
    <property type="evidence" value="ECO:0007669"/>
    <property type="project" value="TreeGrafter"/>
</dbReference>
<dbReference type="InterPro" id="IPR017475">
    <property type="entry name" value="EPS_sugar_tfrase"/>
</dbReference>
<dbReference type="Pfam" id="PF13727">
    <property type="entry name" value="CoA_binding_3"/>
    <property type="match status" value="1"/>
</dbReference>
<sequence>MINQRQPLRSYDRSTGVSASEPTSLFVLKSLLYPVMPVLTLGLCMLVWRESLLQGPYFLMAVLAFFGAADVLDALPMAPPRHRSMAIASLLDIIFRWCLVIAFIWALLEIAGIARQLRWEVLVSWAISTPLVLWVGRLYAPHLFVRASNSGAPRKVVIAGANRLGAKLAGKLEESPWLNMEVLGFFDDRDSGRMPEECARRVLGKLGWMRDYIARNSIDVVYITLPMTRHPRITELLQSLKDSTASVYFVPDLTMCDLVQPRFDLVNGVPVVAVCESPFYGGRGIAKRVSDIAISAFAIALLSPVMLAVAAAIRLTSPGPVIFRQKRYGLDGKEIVVYKFRSMTVTEDGNKSYTQVTRNDSRVTPVGSFIRATSLDELPQLLNVLEGTMSIVGPRPHAVAVNEQYRRLIPGYMLRHKVKPGITGWAQVNGFRGGDDIGSMRSRIEHDLEYLQHWSLTLDLMIILKTAMVVWNDRHAY</sequence>
<evidence type="ECO:0000313" key="10">
    <source>
        <dbReference type="Proteomes" id="UP000445000"/>
    </source>
</evidence>
<dbReference type="SUPFAM" id="SSF51735">
    <property type="entry name" value="NAD(P)-binding Rossmann-fold domains"/>
    <property type="match status" value="1"/>
</dbReference>
<dbReference type="AlphaFoldDB" id="A0A829Y919"/>
<dbReference type="PANTHER" id="PTHR30576">
    <property type="entry name" value="COLANIC BIOSYNTHESIS UDP-GLUCOSE LIPID CARRIER TRANSFERASE"/>
    <property type="match status" value="1"/>
</dbReference>
<evidence type="ECO:0000256" key="1">
    <source>
        <dbReference type="ARBA" id="ARBA00004141"/>
    </source>
</evidence>
<accession>A0A829Y919</accession>
<evidence type="ECO:0000256" key="2">
    <source>
        <dbReference type="ARBA" id="ARBA00006464"/>
    </source>
</evidence>
<protein>
    <submittedName>
        <fullName evidence="9">Undecaprenyl-phosphate glucose phosphotransferase</fullName>
    </submittedName>
</protein>
<dbReference type="InterPro" id="IPR036291">
    <property type="entry name" value="NAD(P)-bd_dom_sf"/>
</dbReference>
<feature type="transmembrane region" description="Helical" evidence="7">
    <location>
        <begin position="54"/>
        <end position="72"/>
    </location>
</feature>
<keyword evidence="4 7" id="KW-0812">Transmembrane</keyword>
<comment type="similarity">
    <text evidence="2">Belongs to the bacterial sugar transferase family.</text>
</comment>
<keyword evidence="6 7" id="KW-0472">Membrane</keyword>
<dbReference type="Proteomes" id="UP000445000">
    <property type="component" value="Unassembled WGS sequence"/>
</dbReference>
<evidence type="ECO:0000256" key="7">
    <source>
        <dbReference type="SAM" id="Phobius"/>
    </source>
</evidence>
<feature type="transmembrane region" description="Helical" evidence="7">
    <location>
        <begin position="121"/>
        <end position="140"/>
    </location>
</feature>
<evidence type="ECO:0000259" key="8">
    <source>
        <dbReference type="Pfam" id="PF02397"/>
    </source>
</evidence>
<dbReference type="EMBL" id="BLJN01000001">
    <property type="protein sequence ID" value="GFE79535.1"/>
    <property type="molecule type" value="Genomic_DNA"/>
</dbReference>
<keyword evidence="3 9" id="KW-0808">Transferase</keyword>
<evidence type="ECO:0000313" key="9">
    <source>
        <dbReference type="EMBL" id="GFE79535.1"/>
    </source>
</evidence>
<dbReference type="RefSeq" id="WP_161811194.1">
    <property type="nucleotide sequence ID" value="NZ_BLJN01000001.1"/>
</dbReference>
<dbReference type="NCBIfam" id="TIGR03025">
    <property type="entry name" value="EPS_sugtrans"/>
    <property type="match status" value="1"/>
</dbReference>
<feature type="domain" description="Bacterial sugar transferase" evidence="8">
    <location>
        <begin position="287"/>
        <end position="471"/>
    </location>
</feature>
<comment type="subcellular location">
    <subcellularLocation>
        <location evidence="1">Membrane</location>
        <topology evidence="1">Multi-pass membrane protein</topology>
    </subcellularLocation>
</comment>
<name>A0A829Y919_9GAMM</name>
<organism evidence="9 10">
    <name type="scientific">Steroidobacter agaridevorans</name>
    <dbReference type="NCBI Taxonomy" id="2695856"/>
    <lineage>
        <taxon>Bacteria</taxon>
        <taxon>Pseudomonadati</taxon>
        <taxon>Pseudomonadota</taxon>
        <taxon>Gammaproteobacteria</taxon>
        <taxon>Steroidobacterales</taxon>
        <taxon>Steroidobacteraceae</taxon>
        <taxon>Steroidobacter</taxon>
    </lineage>
</organism>
<evidence type="ECO:0000256" key="6">
    <source>
        <dbReference type="ARBA" id="ARBA00023136"/>
    </source>
</evidence>
<dbReference type="InterPro" id="IPR017473">
    <property type="entry name" value="Undecaprenyl-P_gluc_Ptfrase"/>
</dbReference>
<dbReference type="Pfam" id="PF02397">
    <property type="entry name" value="Bac_transf"/>
    <property type="match status" value="1"/>
</dbReference>
<gene>
    <name evidence="9" type="ORF">GCM10011487_15350</name>
</gene>
<dbReference type="NCBIfam" id="TIGR03023">
    <property type="entry name" value="WcaJ_sugtrans"/>
    <property type="match status" value="1"/>
</dbReference>
<feature type="transmembrane region" description="Helical" evidence="7">
    <location>
        <begin position="292"/>
        <end position="313"/>
    </location>
</feature>
<keyword evidence="10" id="KW-1185">Reference proteome</keyword>
<keyword evidence="5 7" id="KW-1133">Transmembrane helix</keyword>
<evidence type="ECO:0000256" key="5">
    <source>
        <dbReference type="ARBA" id="ARBA00022989"/>
    </source>
</evidence>
<proteinExistence type="inferred from homology"/>
<dbReference type="GO" id="GO:0016020">
    <property type="term" value="C:membrane"/>
    <property type="evidence" value="ECO:0007669"/>
    <property type="project" value="UniProtKB-SubCell"/>
</dbReference>
<comment type="caution">
    <text evidence="9">The sequence shown here is derived from an EMBL/GenBank/DDBJ whole genome shotgun (WGS) entry which is preliminary data.</text>
</comment>
<feature type="transmembrane region" description="Helical" evidence="7">
    <location>
        <begin position="93"/>
        <end position="115"/>
    </location>
</feature>
<evidence type="ECO:0000256" key="3">
    <source>
        <dbReference type="ARBA" id="ARBA00022679"/>
    </source>
</evidence>
<feature type="transmembrane region" description="Helical" evidence="7">
    <location>
        <begin position="31"/>
        <end position="48"/>
    </location>
</feature>
<dbReference type="InterPro" id="IPR003362">
    <property type="entry name" value="Bact_transf"/>
</dbReference>